<dbReference type="InterPro" id="IPR025458">
    <property type="entry name" value="DUF4278"/>
</dbReference>
<dbReference type="Pfam" id="PF14105">
    <property type="entry name" value="DUF4278"/>
    <property type="match status" value="1"/>
</dbReference>
<keyword evidence="2" id="KW-1185">Reference proteome</keyword>
<sequence length="59" mass="6528">MKLTHLGASYTPSAQTIETIETNTELSFMGRTFKMRAPKAMPAQSAARSLTYRGIRYSG</sequence>
<dbReference type="RefSeq" id="WP_163665517.1">
    <property type="nucleotide sequence ID" value="NZ_QXHD01000004.1"/>
</dbReference>
<evidence type="ECO:0000313" key="1">
    <source>
        <dbReference type="EMBL" id="NEZ57643.1"/>
    </source>
</evidence>
<proteinExistence type="predicted"/>
<reference evidence="1 2" key="1">
    <citation type="journal article" date="2020" name="Microb. Ecol.">
        <title>Ecogenomics of the Marine Benthic Filamentous Cyanobacterium Adonisia.</title>
        <authorList>
            <person name="Walter J.M."/>
            <person name="Coutinho F.H."/>
            <person name="Leomil L."/>
            <person name="Hargreaves P.I."/>
            <person name="Campeao M.E."/>
            <person name="Vieira V.V."/>
            <person name="Silva B.S."/>
            <person name="Fistarol G.O."/>
            <person name="Salomon P.S."/>
            <person name="Sawabe T."/>
            <person name="Mino S."/>
            <person name="Hosokawa M."/>
            <person name="Miyashita H."/>
            <person name="Maruyama F."/>
            <person name="van Verk M.C."/>
            <person name="Dutilh B.E."/>
            <person name="Thompson C.C."/>
            <person name="Thompson F.L."/>
        </authorList>
    </citation>
    <scope>NUCLEOTIDE SEQUENCE [LARGE SCALE GENOMIC DNA]</scope>
    <source>
        <strain evidence="1 2">CCMR0081</strain>
    </source>
</reference>
<dbReference type="Proteomes" id="UP000481033">
    <property type="component" value="Unassembled WGS sequence"/>
</dbReference>
<dbReference type="AlphaFoldDB" id="A0A6M0RPF5"/>
<name>A0A6M0RPF5_9CYAN</name>
<organism evidence="1 2">
    <name type="scientific">Adonisia turfae CCMR0081</name>
    <dbReference type="NCBI Taxonomy" id="2292702"/>
    <lineage>
        <taxon>Bacteria</taxon>
        <taxon>Bacillati</taxon>
        <taxon>Cyanobacteriota</taxon>
        <taxon>Adonisia</taxon>
        <taxon>Adonisia turfae</taxon>
    </lineage>
</organism>
<accession>A0A6M0RPF5</accession>
<dbReference type="EMBL" id="QXHD01000004">
    <property type="protein sequence ID" value="NEZ57643.1"/>
    <property type="molecule type" value="Genomic_DNA"/>
</dbReference>
<protein>
    <submittedName>
        <fullName evidence="1">DUF4278 domain-containing protein</fullName>
    </submittedName>
</protein>
<evidence type="ECO:0000313" key="2">
    <source>
        <dbReference type="Proteomes" id="UP000481033"/>
    </source>
</evidence>
<comment type="caution">
    <text evidence="1">The sequence shown here is derived from an EMBL/GenBank/DDBJ whole genome shotgun (WGS) entry which is preliminary data.</text>
</comment>
<gene>
    <name evidence="1" type="ORF">DXZ20_18650</name>
</gene>